<name>A6K6W1_RAT</name>
<reference evidence="2" key="1">
    <citation type="submission" date="2005-09" db="EMBL/GenBank/DDBJ databases">
        <authorList>
            <person name="Mural R.J."/>
            <person name="Li P.W."/>
            <person name="Adams M.D."/>
            <person name="Amanatides P.G."/>
            <person name="Baden-Tillson H."/>
            <person name="Barnstead M."/>
            <person name="Chin S.H."/>
            <person name="Dew I."/>
            <person name="Evans C.A."/>
            <person name="Ferriera S."/>
            <person name="Flanigan M."/>
            <person name="Fosler C."/>
            <person name="Glodek A."/>
            <person name="Gu Z."/>
            <person name="Holt R.A."/>
            <person name="Jennings D."/>
            <person name="Kraft C.L."/>
            <person name="Lu F."/>
            <person name="Nguyen T."/>
            <person name="Nusskern D.R."/>
            <person name="Pfannkoch C.M."/>
            <person name="Sitter C."/>
            <person name="Sutton G.G."/>
            <person name="Venter J.C."/>
            <person name="Wang Z."/>
            <person name="Woodage T."/>
            <person name="Zheng X.H."/>
            <person name="Zhong F."/>
        </authorList>
    </citation>
    <scope>NUCLEOTIDE SEQUENCE [LARGE SCALE GENOMIC DNA]</scope>
    <source>
        <strain>BN</strain>
        <strain evidence="2">Sprague-Dawley</strain>
    </source>
</reference>
<dbReference type="AlphaFoldDB" id="A6K6W1"/>
<dbReference type="EMBL" id="CH474025">
    <property type="protein sequence ID" value="EDL99680.1"/>
    <property type="molecule type" value="Genomic_DNA"/>
</dbReference>
<evidence type="ECO:0000313" key="1">
    <source>
        <dbReference type="EMBL" id="EDL99680.1"/>
    </source>
</evidence>
<accession>A6K6W1</accession>
<evidence type="ECO:0000313" key="2">
    <source>
        <dbReference type="Proteomes" id="UP000234681"/>
    </source>
</evidence>
<proteinExistence type="predicted"/>
<sequence>MPSVTAFRRRRYIDCRVNRSLTAYGRV</sequence>
<gene>
    <name evidence="1" type="ORF">rCG_58556</name>
</gene>
<protein>
    <submittedName>
        <fullName evidence="1">RCG58556</fullName>
    </submittedName>
</protein>
<organism evidence="1 2">
    <name type="scientific">Rattus norvegicus</name>
    <name type="common">Rat</name>
    <dbReference type="NCBI Taxonomy" id="10116"/>
    <lineage>
        <taxon>Eukaryota</taxon>
        <taxon>Metazoa</taxon>
        <taxon>Chordata</taxon>
        <taxon>Craniata</taxon>
        <taxon>Vertebrata</taxon>
        <taxon>Euteleostomi</taxon>
        <taxon>Mammalia</taxon>
        <taxon>Eutheria</taxon>
        <taxon>Euarchontoglires</taxon>
        <taxon>Glires</taxon>
        <taxon>Rodentia</taxon>
        <taxon>Myomorpha</taxon>
        <taxon>Muroidea</taxon>
        <taxon>Muridae</taxon>
        <taxon>Murinae</taxon>
        <taxon>Rattus</taxon>
    </lineage>
</organism>
<dbReference type="Proteomes" id="UP000234681">
    <property type="component" value="Chromosome 20"/>
</dbReference>